<feature type="signal peptide" evidence="1">
    <location>
        <begin position="1"/>
        <end position="24"/>
    </location>
</feature>
<dbReference type="Proteomes" id="UP000193450">
    <property type="component" value="Chromosome"/>
</dbReference>
<dbReference type="OrthoDB" id="6213650at2"/>
<evidence type="ECO:0000313" key="3">
    <source>
        <dbReference type="Proteomes" id="UP000193450"/>
    </source>
</evidence>
<evidence type="ECO:0000313" key="2">
    <source>
        <dbReference type="EMBL" id="ARN72779.1"/>
    </source>
</evidence>
<dbReference type="EMBL" id="CP019343">
    <property type="protein sequence ID" value="ARN72779.1"/>
    <property type="molecule type" value="Genomic_DNA"/>
</dbReference>
<dbReference type="STRING" id="716816.BST96_00810"/>
<dbReference type="KEGG" id="osg:BST96_00810"/>
<name>A0A1X9NB62_9GAMM</name>
<keyword evidence="3" id="KW-1185">Reference proteome</keyword>
<gene>
    <name evidence="2" type="ORF">BST96_00810</name>
</gene>
<organism evidence="2 3">
    <name type="scientific">Oceanicoccus sagamiensis</name>
    <dbReference type="NCBI Taxonomy" id="716816"/>
    <lineage>
        <taxon>Bacteria</taxon>
        <taxon>Pseudomonadati</taxon>
        <taxon>Pseudomonadota</taxon>
        <taxon>Gammaproteobacteria</taxon>
        <taxon>Cellvibrionales</taxon>
        <taxon>Spongiibacteraceae</taxon>
        <taxon>Oceanicoccus</taxon>
    </lineage>
</organism>
<reference evidence="2 3" key="1">
    <citation type="submission" date="2016-11" db="EMBL/GenBank/DDBJ databases">
        <title>Trade-off between light-utilization and light-protection in marine flavobacteria.</title>
        <authorList>
            <person name="Kumagai Y."/>
        </authorList>
    </citation>
    <scope>NUCLEOTIDE SEQUENCE [LARGE SCALE GENOMIC DNA]</scope>
    <source>
        <strain evidence="2 3">NBRC 107125</strain>
    </source>
</reference>
<dbReference type="AlphaFoldDB" id="A0A1X9NB62"/>
<evidence type="ECO:0000256" key="1">
    <source>
        <dbReference type="SAM" id="SignalP"/>
    </source>
</evidence>
<protein>
    <recommendedName>
        <fullName evidence="4">DUF5666 domain-containing protein</fullName>
    </recommendedName>
</protein>
<evidence type="ECO:0008006" key="4">
    <source>
        <dbReference type="Google" id="ProtNLM"/>
    </source>
</evidence>
<feature type="chain" id="PRO_5012055841" description="DUF5666 domain-containing protein" evidence="1">
    <location>
        <begin position="25"/>
        <end position="253"/>
    </location>
</feature>
<proteinExistence type="predicted"/>
<sequence length="253" mass="26140">MKFVPVKVITVFVSVLLASSLLSADTLTLNDGQVIEGKFVARDDQNVTFEIAGQQLKFATANVKSIAMDMAAPAAAAPAPAPAEPVAAAPAKPEKVTVPEGTRVMARMAEALDSKKHKAGHKFTARLEADMVVDGVVVAPRGATLYGVLTDSKSSGRAAGSSSMQMTFTDIMVNNQLHPIATTDLKAKTDNTAKKTGGTVAKGALLGGLMGGSDDAKRGAAIGLGLSVLTSGNQINIPRGTLIEFQLRTPLTI</sequence>
<dbReference type="RefSeq" id="WP_085756869.1">
    <property type="nucleotide sequence ID" value="NZ_CP019343.1"/>
</dbReference>
<keyword evidence="1" id="KW-0732">Signal</keyword>
<accession>A0A1X9NB62</accession>